<dbReference type="EMBL" id="KN434146">
    <property type="protein sequence ID" value="KHG25871.1"/>
    <property type="molecule type" value="Genomic_DNA"/>
</dbReference>
<gene>
    <name evidence="1" type="ORF">F383_03319</name>
</gene>
<reference evidence="2" key="1">
    <citation type="submission" date="2014-09" db="EMBL/GenBank/DDBJ databases">
        <authorList>
            <person name="Mudge J."/>
            <person name="Ramaraj T."/>
            <person name="Lindquist I.E."/>
            <person name="Bharti A.K."/>
            <person name="Sundararajan A."/>
            <person name="Cameron C.T."/>
            <person name="Woodward J.E."/>
            <person name="May G.D."/>
            <person name="Brubaker C."/>
            <person name="Broadhvest J."/>
            <person name="Wilkins T.A."/>
        </authorList>
    </citation>
    <scope>NUCLEOTIDE SEQUENCE</scope>
    <source>
        <strain evidence="2">cv. AKA8401</strain>
    </source>
</reference>
<accession>A0A0B0PR47</accession>
<dbReference type="AlphaFoldDB" id="A0A0B0PR47"/>
<evidence type="ECO:0000313" key="2">
    <source>
        <dbReference type="Proteomes" id="UP000032142"/>
    </source>
</evidence>
<organism evidence="1 2">
    <name type="scientific">Gossypium arboreum</name>
    <name type="common">Tree cotton</name>
    <name type="synonym">Gossypium nanking</name>
    <dbReference type="NCBI Taxonomy" id="29729"/>
    <lineage>
        <taxon>Eukaryota</taxon>
        <taxon>Viridiplantae</taxon>
        <taxon>Streptophyta</taxon>
        <taxon>Embryophyta</taxon>
        <taxon>Tracheophyta</taxon>
        <taxon>Spermatophyta</taxon>
        <taxon>Magnoliopsida</taxon>
        <taxon>eudicotyledons</taxon>
        <taxon>Gunneridae</taxon>
        <taxon>Pentapetalae</taxon>
        <taxon>rosids</taxon>
        <taxon>malvids</taxon>
        <taxon>Malvales</taxon>
        <taxon>Malvaceae</taxon>
        <taxon>Malvoideae</taxon>
        <taxon>Gossypium</taxon>
    </lineage>
</organism>
<sequence>MILPFLSQYMSSVVCFSRYPLRP</sequence>
<keyword evidence="2" id="KW-1185">Reference proteome</keyword>
<dbReference type="Proteomes" id="UP000032142">
    <property type="component" value="Unassembled WGS sequence"/>
</dbReference>
<protein>
    <submittedName>
        <fullName evidence="1">Uncharacterized protein</fullName>
    </submittedName>
</protein>
<proteinExistence type="predicted"/>
<evidence type="ECO:0000313" key="1">
    <source>
        <dbReference type="EMBL" id="KHG25871.1"/>
    </source>
</evidence>
<name>A0A0B0PR47_GOSAR</name>